<sequence length="320" mass="34147">MQQQSLMGCSIEKTSKIVAQRLEARGGRDRGRGGGTWGGASRLGRGRGGASVQDAWGEAFGQDASRPRDRARGPRGMTHQGRGGEEGGNASSPEAQREWRGFGQDASRSGDEGTSEHDPSRSGWGVCGGKGARCLESKGGVGGPRGKMPRGQGWAVRASRPRGGTGGPWGKIPQGQGRGVGSLGKDASRPRGMAGGLGARHLEARGAFGQNTSREDLGAQRHDAGGRREEVSWVSTPRGRVTGLKLFILAGAMVWPSISDTGTTWVKLRHASSVLYVPPRLKGKFYRVVVRLILSYGTKCWPIKNVHVQKMNVVEMRMLR</sequence>
<organism evidence="2 3">
    <name type="scientific">Solanum commersonii</name>
    <name type="common">Commerson's wild potato</name>
    <name type="synonym">Commerson's nightshade</name>
    <dbReference type="NCBI Taxonomy" id="4109"/>
    <lineage>
        <taxon>Eukaryota</taxon>
        <taxon>Viridiplantae</taxon>
        <taxon>Streptophyta</taxon>
        <taxon>Embryophyta</taxon>
        <taxon>Tracheophyta</taxon>
        <taxon>Spermatophyta</taxon>
        <taxon>Magnoliopsida</taxon>
        <taxon>eudicotyledons</taxon>
        <taxon>Gunneridae</taxon>
        <taxon>Pentapetalae</taxon>
        <taxon>asterids</taxon>
        <taxon>lamiids</taxon>
        <taxon>Solanales</taxon>
        <taxon>Solanaceae</taxon>
        <taxon>Solanoideae</taxon>
        <taxon>Solaneae</taxon>
        <taxon>Solanum</taxon>
    </lineage>
</organism>
<dbReference type="OrthoDB" id="768353at2759"/>
<proteinExistence type="predicted"/>
<dbReference type="PANTHER" id="PTHR46238:SF8">
    <property type="entry name" value="ENDONUCLEASE_EXONUCLEASE_PHOSPHATASE DOMAIN-CONTAINING PROTEIN"/>
    <property type="match status" value="1"/>
</dbReference>
<feature type="region of interest" description="Disordered" evidence="1">
    <location>
        <begin position="20"/>
        <end position="189"/>
    </location>
</feature>
<comment type="caution">
    <text evidence="2">The sequence shown here is derived from an EMBL/GenBank/DDBJ whole genome shotgun (WGS) entry which is preliminary data.</text>
</comment>
<dbReference type="AlphaFoldDB" id="A0A9J6B1I5"/>
<reference evidence="2 3" key="1">
    <citation type="submission" date="2020-09" db="EMBL/GenBank/DDBJ databases">
        <title>De no assembly of potato wild relative species, Solanum commersonii.</title>
        <authorList>
            <person name="Cho K."/>
        </authorList>
    </citation>
    <scope>NUCLEOTIDE SEQUENCE [LARGE SCALE GENOMIC DNA]</scope>
    <source>
        <strain evidence="2">LZ3.2</strain>
        <tissue evidence="2">Leaf</tissue>
    </source>
</reference>
<feature type="compositionally biased region" description="Basic and acidic residues" evidence="1">
    <location>
        <begin position="108"/>
        <end position="120"/>
    </location>
</feature>
<dbReference type="Proteomes" id="UP000824120">
    <property type="component" value="Chromosome 1"/>
</dbReference>
<dbReference type="PANTHER" id="PTHR46238">
    <property type="entry name" value="REVERSE TRANSCRIPTASE DOMAIN-CONTAINING PROTEIN"/>
    <property type="match status" value="1"/>
</dbReference>
<accession>A0A9J6B1I5</accession>
<evidence type="ECO:0000256" key="1">
    <source>
        <dbReference type="SAM" id="MobiDB-lite"/>
    </source>
</evidence>
<feature type="compositionally biased region" description="Basic and acidic residues" evidence="1">
    <location>
        <begin position="22"/>
        <end position="32"/>
    </location>
</feature>
<name>A0A9J6B1I5_SOLCO</name>
<evidence type="ECO:0000313" key="3">
    <source>
        <dbReference type="Proteomes" id="UP000824120"/>
    </source>
</evidence>
<dbReference type="EMBL" id="JACXVP010000001">
    <property type="protein sequence ID" value="KAG5630524.1"/>
    <property type="molecule type" value="Genomic_DNA"/>
</dbReference>
<protein>
    <submittedName>
        <fullName evidence="2">Uncharacterized protein</fullName>
    </submittedName>
</protein>
<gene>
    <name evidence="2" type="ORF">H5410_002241</name>
</gene>
<evidence type="ECO:0000313" key="2">
    <source>
        <dbReference type="EMBL" id="KAG5630524.1"/>
    </source>
</evidence>
<keyword evidence="3" id="KW-1185">Reference proteome</keyword>